<gene>
    <name evidence="5" type="ORF">AA0117_g12960</name>
</gene>
<dbReference type="InterPro" id="IPR007751">
    <property type="entry name" value="DUF676_lipase-like"/>
</dbReference>
<dbReference type="PANTHER" id="PTHR47842:SF1">
    <property type="entry name" value="DUF676 DOMAIN-CONTAINING PROTEIN"/>
    <property type="match status" value="1"/>
</dbReference>
<reference evidence="6" key="1">
    <citation type="journal article" date="2019" name="bioRxiv">
        <title>Genomics, evolutionary history and diagnostics of the Alternaria alternata species group including apple and Asian pear pathotypes.</title>
        <authorList>
            <person name="Armitage A.D."/>
            <person name="Cockerton H.M."/>
            <person name="Sreenivasaprasad S."/>
            <person name="Woodhall J.W."/>
            <person name="Lane C.R."/>
            <person name="Harrison R.J."/>
            <person name="Clarkson J.P."/>
        </authorList>
    </citation>
    <scope>NUCLEOTIDE SEQUENCE [LARGE SCALE GENOMIC DNA]</scope>
    <source>
        <strain evidence="6">FERA 1177</strain>
    </source>
</reference>
<comment type="pathway">
    <text evidence="1">Mycotoxin biosynthesis.</text>
</comment>
<dbReference type="InterPro" id="IPR029058">
    <property type="entry name" value="AB_hydrolase_fold"/>
</dbReference>
<protein>
    <recommendedName>
        <fullName evidence="4">DUF676 domain-containing protein</fullName>
    </recommendedName>
</protein>
<evidence type="ECO:0000313" key="6">
    <source>
        <dbReference type="Proteomes" id="UP000291422"/>
    </source>
</evidence>
<dbReference type="SUPFAM" id="SSF53474">
    <property type="entry name" value="alpha/beta-Hydrolases"/>
    <property type="match status" value="1"/>
</dbReference>
<feature type="domain" description="DUF676" evidence="4">
    <location>
        <begin position="5"/>
        <end position="157"/>
    </location>
</feature>
<dbReference type="EMBL" id="PDXD01000104">
    <property type="protein sequence ID" value="RYN61631.1"/>
    <property type="molecule type" value="Genomic_DNA"/>
</dbReference>
<evidence type="ECO:0000256" key="3">
    <source>
        <dbReference type="SAM" id="MobiDB-lite"/>
    </source>
</evidence>
<evidence type="ECO:0000256" key="1">
    <source>
        <dbReference type="ARBA" id="ARBA00004685"/>
    </source>
</evidence>
<evidence type="ECO:0000259" key="4">
    <source>
        <dbReference type="Pfam" id="PF05057"/>
    </source>
</evidence>
<proteinExistence type="inferred from homology"/>
<dbReference type="Gene3D" id="3.40.50.1820">
    <property type="entry name" value="alpha/beta hydrolase"/>
    <property type="match status" value="1"/>
</dbReference>
<comment type="similarity">
    <text evidence="2">Belongs to the putative lipase ROG1 family.</text>
</comment>
<dbReference type="PANTHER" id="PTHR47842">
    <property type="entry name" value="EXPRESSED PROTEIN"/>
    <property type="match status" value="1"/>
</dbReference>
<dbReference type="Pfam" id="PF05057">
    <property type="entry name" value="DUF676"/>
    <property type="match status" value="1"/>
</dbReference>
<evidence type="ECO:0000313" key="5">
    <source>
        <dbReference type="EMBL" id="RYN61631.1"/>
    </source>
</evidence>
<sequence length="440" mass="47730">MATSKTLLLCFIHGFKGGNETFQAFPDQLKALLQHALRKVTVLTITYPKFETRGDLHKCVQRFRKWLQIQVKRLAASSSVRTILVGHSMGGIVAAETLLSLVAEAPAGSRPDHLAFTSPYIQGILAFDTPYLGVAPDAVAHSAEQHWKTVSSVYSHLAVAFGLGGQDAESSGGGGGAAAASHKMLPAPSTSSATEPAQPRYRKIAMFVAAVGAVAVGSTAAYAKKNEITQGVTWMTSHLEFVGVLARPKEMQARLEKIAELTASQGLGFCNIYTTLGHAVSSERRGHNSTDRAAGSTRFFCNLPSGRLSDLFVPAINDKATSEVAAHTSMFERCSNPGYDTLCNLAKDKIVAWTETTDWYKEREGPLGREIEHAAGALDRRQVDRHPYTSANQKQANRLPVAKREADVDDIRSVRSKTLGLKRANEATEDTHDLTKRRKT</sequence>
<dbReference type="AlphaFoldDB" id="A0A4Q4MWF3"/>
<dbReference type="VEuPathDB" id="FungiDB:CC77DRAFT_935900"/>
<name>A0A4Q4MWF3_ALTAL</name>
<feature type="region of interest" description="Disordered" evidence="3">
    <location>
        <begin position="172"/>
        <end position="196"/>
    </location>
</feature>
<accession>A0A4Q4MWF3</accession>
<organism evidence="5 6">
    <name type="scientific">Alternaria alternata</name>
    <name type="common">Alternaria rot fungus</name>
    <name type="synonym">Torula alternata</name>
    <dbReference type="NCBI Taxonomy" id="5599"/>
    <lineage>
        <taxon>Eukaryota</taxon>
        <taxon>Fungi</taxon>
        <taxon>Dikarya</taxon>
        <taxon>Ascomycota</taxon>
        <taxon>Pezizomycotina</taxon>
        <taxon>Dothideomycetes</taxon>
        <taxon>Pleosporomycetidae</taxon>
        <taxon>Pleosporales</taxon>
        <taxon>Pleosporineae</taxon>
        <taxon>Pleosporaceae</taxon>
        <taxon>Alternaria</taxon>
        <taxon>Alternaria sect. Alternaria</taxon>
        <taxon>Alternaria alternata complex</taxon>
    </lineage>
</organism>
<comment type="caution">
    <text evidence="5">The sequence shown here is derived from an EMBL/GenBank/DDBJ whole genome shotgun (WGS) entry which is preliminary data.</text>
</comment>
<dbReference type="Proteomes" id="UP000291422">
    <property type="component" value="Unassembled WGS sequence"/>
</dbReference>
<evidence type="ECO:0000256" key="2">
    <source>
        <dbReference type="ARBA" id="ARBA00007920"/>
    </source>
</evidence>